<dbReference type="EnsemblFungi" id="MAPG_00587T0">
    <property type="protein sequence ID" value="MAPG_00587T0"/>
    <property type="gene ID" value="MAPG_00587"/>
</dbReference>
<accession>A0A0C4DLE6</accession>
<dbReference type="PANTHER" id="PTHR10589:SF17">
    <property type="entry name" value="UBIQUITIN CARBOXYL-TERMINAL HYDROLASE"/>
    <property type="match status" value="1"/>
</dbReference>
<keyword evidence="3 8" id="KW-0645">Protease</keyword>
<evidence type="ECO:0000256" key="2">
    <source>
        <dbReference type="ARBA" id="ARBA00009326"/>
    </source>
</evidence>
<dbReference type="PRINTS" id="PR00707">
    <property type="entry name" value="UBCTHYDRLASE"/>
</dbReference>
<dbReference type="InterPro" id="IPR057254">
    <property type="entry name" value="UCH_AS"/>
</dbReference>
<evidence type="ECO:0000256" key="7">
    <source>
        <dbReference type="PROSITE-ProRule" id="PRU01393"/>
    </source>
</evidence>
<dbReference type="PROSITE" id="PS00140">
    <property type="entry name" value="UCH_1"/>
    <property type="match status" value="1"/>
</dbReference>
<comment type="similarity">
    <text evidence="2 7 8">Belongs to the peptidase C12 family.</text>
</comment>
<dbReference type="STRING" id="644358.A0A0C4DLE6"/>
<evidence type="ECO:0000259" key="9">
    <source>
        <dbReference type="PROSITE" id="PS52048"/>
    </source>
</evidence>
<evidence type="ECO:0000313" key="11">
    <source>
        <dbReference type="EnsemblFungi" id="MAPG_00587T0"/>
    </source>
</evidence>
<dbReference type="SUPFAM" id="SSF54001">
    <property type="entry name" value="Cysteine proteinases"/>
    <property type="match status" value="1"/>
</dbReference>
<name>A0A0C4DLE6_MAGP6</name>
<dbReference type="EC" id="3.4.19.12" evidence="8"/>
<dbReference type="GO" id="GO:0004843">
    <property type="term" value="F:cysteine-type deubiquitinase activity"/>
    <property type="evidence" value="ECO:0007669"/>
    <property type="project" value="UniProtKB-EC"/>
</dbReference>
<dbReference type="GO" id="GO:0016579">
    <property type="term" value="P:protein deubiquitination"/>
    <property type="evidence" value="ECO:0007669"/>
    <property type="project" value="TreeGrafter"/>
</dbReference>
<evidence type="ECO:0000256" key="1">
    <source>
        <dbReference type="ARBA" id="ARBA00000707"/>
    </source>
</evidence>
<reference evidence="12" key="2">
    <citation type="submission" date="2010-05" db="EMBL/GenBank/DDBJ databases">
        <title>The genome sequence of Magnaporthe poae strain ATCC 64411.</title>
        <authorList>
            <person name="Ma L.-J."/>
            <person name="Dead R."/>
            <person name="Young S."/>
            <person name="Zeng Q."/>
            <person name="Koehrsen M."/>
            <person name="Alvarado L."/>
            <person name="Berlin A."/>
            <person name="Chapman S.B."/>
            <person name="Chen Z."/>
            <person name="Freedman E."/>
            <person name="Gellesch M."/>
            <person name="Goldberg J."/>
            <person name="Griggs A."/>
            <person name="Gujja S."/>
            <person name="Heilman E.R."/>
            <person name="Heiman D."/>
            <person name="Hepburn T."/>
            <person name="Howarth C."/>
            <person name="Jen D."/>
            <person name="Larson L."/>
            <person name="Mehta T."/>
            <person name="Neiman D."/>
            <person name="Pearson M."/>
            <person name="Roberts A."/>
            <person name="Saif S."/>
            <person name="Shea T."/>
            <person name="Shenoy N."/>
            <person name="Sisk P."/>
            <person name="Stolte C."/>
            <person name="Sykes S."/>
            <person name="Walk T."/>
            <person name="White J."/>
            <person name="Yandava C."/>
            <person name="Haas B."/>
            <person name="Nusbaum C."/>
            <person name="Birren B."/>
        </authorList>
    </citation>
    <scope>NUCLEOTIDE SEQUENCE [LARGE SCALE GENOMIC DNA]</scope>
    <source>
        <strain evidence="12">ATCC 64411 / 73-15</strain>
    </source>
</reference>
<comment type="catalytic activity">
    <reaction evidence="1 8">
        <text>Thiol-dependent hydrolysis of ester, thioester, amide, peptide and isopeptide bonds formed by the C-terminal Gly of ubiquitin (a 76-residue protein attached to proteins as an intracellular targeting signal).</text>
        <dbReference type="EC" id="3.4.19.12"/>
    </reaction>
</comment>
<dbReference type="Gene3D" id="3.40.532.10">
    <property type="entry name" value="Peptidase C12, ubiquitin carboxyl-terminal hydrolase"/>
    <property type="match status" value="2"/>
</dbReference>
<reference evidence="11" key="5">
    <citation type="submission" date="2015-06" db="UniProtKB">
        <authorList>
            <consortium name="EnsemblFungi"/>
        </authorList>
    </citation>
    <scope>IDENTIFICATION</scope>
    <source>
        <strain evidence="11">ATCC 64411</strain>
    </source>
</reference>
<dbReference type="InterPro" id="IPR001578">
    <property type="entry name" value="Peptidase_C12_UCH"/>
</dbReference>
<evidence type="ECO:0000256" key="3">
    <source>
        <dbReference type="ARBA" id="ARBA00022670"/>
    </source>
</evidence>
<keyword evidence="5 8" id="KW-0378">Hydrolase</keyword>
<dbReference type="AlphaFoldDB" id="A0A0C4DLE6"/>
<dbReference type="GO" id="GO:0005737">
    <property type="term" value="C:cytoplasm"/>
    <property type="evidence" value="ECO:0007669"/>
    <property type="project" value="TreeGrafter"/>
</dbReference>
<dbReference type="GO" id="GO:0006511">
    <property type="term" value="P:ubiquitin-dependent protein catabolic process"/>
    <property type="evidence" value="ECO:0007669"/>
    <property type="project" value="UniProtKB-UniRule"/>
</dbReference>
<reference evidence="11" key="4">
    <citation type="journal article" date="2015" name="G3 (Bethesda)">
        <title>Genome sequences of three phytopathogenic species of the Magnaporthaceae family of fungi.</title>
        <authorList>
            <person name="Okagaki L.H."/>
            <person name="Nunes C.C."/>
            <person name="Sailsbery J."/>
            <person name="Clay B."/>
            <person name="Brown D."/>
            <person name="John T."/>
            <person name="Oh Y."/>
            <person name="Young N."/>
            <person name="Fitzgerald M."/>
            <person name="Haas B.J."/>
            <person name="Zeng Q."/>
            <person name="Young S."/>
            <person name="Adiconis X."/>
            <person name="Fan L."/>
            <person name="Levin J.Z."/>
            <person name="Mitchell T.K."/>
            <person name="Okubara P.A."/>
            <person name="Farman M.L."/>
            <person name="Kohn L.M."/>
            <person name="Birren B."/>
            <person name="Ma L.-J."/>
            <person name="Dean R.A."/>
        </authorList>
    </citation>
    <scope>NUCLEOTIDE SEQUENCE</scope>
    <source>
        <strain evidence="11">ATCC 64411 / 73-15</strain>
    </source>
</reference>
<organism evidence="11 12">
    <name type="scientific">Magnaporthiopsis poae (strain ATCC 64411 / 73-15)</name>
    <name type="common">Kentucky bluegrass fungus</name>
    <name type="synonym">Magnaporthe poae</name>
    <dbReference type="NCBI Taxonomy" id="644358"/>
    <lineage>
        <taxon>Eukaryota</taxon>
        <taxon>Fungi</taxon>
        <taxon>Dikarya</taxon>
        <taxon>Ascomycota</taxon>
        <taxon>Pezizomycotina</taxon>
        <taxon>Sordariomycetes</taxon>
        <taxon>Sordariomycetidae</taxon>
        <taxon>Magnaporthales</taxon>
        <taxon>Magnaporthaceae</taxon>
        <taxon>Magnaporthiopsis</taxon>
    </lineage>
</organism>
<dbReference type="MEROPS" id="C12.002"/>
<dbReference type="Pfam" id="PF01088">
    <property type="entry name" value="Peptidase_C12"/>
    <property type="match status" value="2"/>
</dbReference>
<dbReference type="Proteomes" id="UP000011715">
    <property type="component" value="Unassembled WGS sequence"/>
</dbReference>
<keyword evidence="6 8" id="KW-0788">Thiol protease</keyword>
<evidence type="ECO:0000256" key="8">
    <source>
        <dbReference type="RuleBase" id="RU361215"/>
    </source>
</evidence>
<dbReference type="InterPro" id="IPR038765">
    <property type="entry name" value="Papain-like_cys_pep_sf"/>
</dbReference>
<dbReference type="EMBL" id="GL876966">
    <property type="protein sequence ID" value="KLU81499.1"/>
    <property type="molecule type" value="Genomic_DNA"/>
</dbReference>
<evidence type="ECO:0000256" key="6">
    <source>
        <dbReference type="ARBA" id="ARBA00022807"/>
    </source>
</evidence>
<dbReference type="eggNOG" id="KOG1415">
    <property type="taxonomic scope" value="Eukaryota"/>
</dbReference>
<feature type="domain" description="UCH catalytic" evidence="9">
    <location>
        <begin position="2"/>
        <end position="190"/>
    </location>
</feature>
<reference evidence="10" key="1">
    <citation type="submission" date="2010-05" db="EMBL/GenBank/DDBJ databases">
        <title>The Genome Sequence of Magnaporthe poae strain ATCC 64411.</title>
        <authorList>
            <consortium name="The Broad Institute Genome Sequencing Platform"/>
            <consortium name="Broad Institute Genome Sequencing Center for Infectious Disease"/>
            <person name="Ma L.-J."/>
            <person name="Dead R."/>
            <person name="Young S."/>
            <person name="Zeng Q."/>
            <person name="Koehrsen M."/>
            <person name="Alvarado L."/>
            <person name="Berlin A."/>
            <person name="Chapman S.B."/>
            <person name="Chen Z."/>
            <person name="Freedman E."/>
            <person name="Gellesch M."/>
            <person name="Goldberg J."/>
            <person name="Griggs A."/>
            <person name="Gujja S."/>
            <person name="Heilman E.R."/>
            <person name="Heiman D."/>
            <person name="Hepburn T."/>
            <person name="Howarth C."/>
            <person name="Jen D."/>
            <person name="Larson L."/>
            <person name="Mehta T."/>
            <person name="Neiman D."/>
            <person name="Pearson M."/>
            <person name="Roberts A."/>
            <person name="Saif S."/>
            <person name="Shea T."/>
            <person name="Shenoy N."/>
            <person name="Sisk P."/>
            <person name="Stolte C."/>
            <person name="Sykes S."/>
            <person name="Walk T."/>
            <person name="White J."/>
            <person name="Yandava C."/>
            <person name="Haas B."/>
            <person name="Nusbaum C."/>
            <person name="Birren B."/>
        </authorList>
    </citation>
    <scope>NUCLEOTIDE SEQUENCE</scope>
    <source>
        <strain evidence="10">ATCC 64411</strain>
    </source>
</reference>
<proteinExistence type="inferred from homology"/>
<gene>
    <name evidence="10" type="ORF">MAPG_00587</name>
</gene>
<dbReference type="OMA" id="IDLHYVC"/>
<dbReference type="EMBL" id="ADBL01000141">
    <property type="status" value="NOT_ANNOTATED_CDS"/>
    <property type="molecule type" value="Genomic_DNA"/>
</dbReference>
<sequence>MAYIPLESNPDVFTGLAHRLGLSPQLAFHDVLSLDEPELLALVPRPVRALVLAFPAPEDNYERRMRDQENDGRPVYDRAGDDEDVVWFRQTIYNACGLYALLHALANGACDHIGSADAKVDHHYICFAKSPKDGHIYELDGDLKGPVSWADLGTEDDLLGEAALAVVREFIRKGPGDGGSFSLLALAPST</sequence>
<comment type="caution">
    <text evidence="7">Lacks conserved residue(s) required for the propagation of feature annotation.</text>
</comment>
<reference evidence="10" key="3">
    <citation type="submission" date="2011-03" db="EMBL/GenBank/DDBJ databases">
        <title>Annotation of Magnaporthe poae ATCC 64411.</title>
        <authorList>
            <person name="Ma L.-J."/>
            <person name="Dead R."/>
            <person name="Young S.K."/>
            <person name="Zeng Q."/>
            <person name="Gargeya S."/>
            <person name="Fitzgerald M."/>
            <person name="Haas B."/>
            <person name="Abouelleil A."/>
            <person name="Alvarado L."/>
            <person name="Arachchi H.M."/>
            <person name="Berlin A."/>
            <person name="Brown A."/>
            <person name="Chapman S.B."/>
            <person name="Chen Z."/>
            <person name="Dunbar C."/>
            <person name="Freedman E."/>
            <person name="Gearin G."/>
            <person name="Gellesch M."/>
            <person name="Goldberg J."/>
            <person name="Griggs A."/>
            <person name="Gujja S."/>
            <person name="Heiman D."/>
            <person name="Howarth C."/>
            <person name="Larson L."/>
            <person name="Lui A."/>
            <person name="MacDonald P.J.P."/>
            <person name="Mehta T."/>
            <person name="Montmayeur A."/>
            <person name="Murphy C."/>
            <person name="Neiman D."/>
            <person name="Pearson M."/>
            <person name="Priest M."/>
            <person name="Roberts A."/>
            <person name="Saif S."/>
            <person name="Shea T."/>
            <person name="Shenoy N."/>
            <person name="Sisk P."/>
            <person name="Stolte C."/>
            <person name="Sykes S."/>
            <person name="Yandava C."/>
            <person name="Wortman J."/>
            <person name="Nusbaum C."/>
            <person name="Birren B."/>
        </authorList>
    </citation>
    <scope>NUCLEOTIDE SEQUENCE</scope>
    <source>
        <strain evidence="10">ATCC 64411</strain>
    </source>
</reference>
<evidence type="ECO:0000256" key="5">
    <source>
        <dbReference type="ARBA" id="ARBA00022801"/>
    </source>
</evidence>
<keyword evidence="12" id="KW-1185">Reference proteome</keyword>
<dbReference type="PANTHER" id="PTHR10589">
    <property type="entry name" value="UBIQUITIN CARBOXYL-TERMINAL HYDROLASE"/>
    <property type="match status" value="1"/>
</dbReference>
<dbReference type="EMBL" id="ADBL01000140">
    <property type="status" value="NOT_ANNOTATED_CDS"/>
    <property type="molecule type" value="Genomic_DNA"/>
</dbReference>
<dbReference type="OrthoDB" id="427186at2759"/>
<protein>
    <recommendedName>
        <fullName evidence="8">Ubiquitin carboxyl-terminal hydrolase</fullName>
        <ecNumber evidence="8">3.4.19.12</ecNumber>
    </recommendedName>
</protein>
<dbReference type="VEuPathDB" id="FungiDB:MAPG_00587"/>
<evidence type="ECO:0000313" key="12">
    <source>
        <dbReference type="Proteomes" id="UP000011715"/>
    </source>
</evidence>
<dbReference type="PROSITE" id="PS52048">
    <property type="entry name" value="UCH_DOMAIN"/>
    <property type="match status" value="1"/>
</dbReference>
<keyword evidence="4 8" id="KW-0833">Ubl conjugation pathway</keyword>
<evidence type="ECO:0000256" key="4">
    <source>
        <dbReference type="ARBA" id="ARBA00022786"/>
    </source>
</evidence>
<dbReference type="InterPro" id="IPR036959">
    <property type="entry name" value="Peptidase_C12_UCH_sf"/>
</dbReference>
<evidence type="ECO:0000313" key="10">
    <source>
        <dbReference type="EMBL" id="KLU81499.1"/>
    </source>
</evidence>